<reference evidence="3" key="1">
    <citation type="journal article" date="2019" name="Int. J. Syst. Evol. Microbiol.">
        <title>The Global Catalogue of Microorganisms (GCM) 10K type strain sequencing project: providing services to taxonomists for standard genome sequencing and annotation.</title>
        <authorList>
            <consortium name="The Broad Institute Genomics Platform"/>
            <consortium name="The Broad Institute Genome Sequencing Center for Infectious Disease"/>
            <person name="Wu L."/>
            <person name="Ma J."/>
        </authorList>
    </citation>
    <scope>NUCLEOTIDE SEQUENCE [LARGE SCALE GENOMIC DNA]</scope>
    <source>
        <strain evidence="3">CGMCC 1.13574</strain>
    </source>
</reference>
<protein>
    <recommendedName>
        <fullName evidence="4">Lipoprotein</fullName>
    </recommendedName>
</protein>
<dbReference type="Proteomes" id="UP001595892">
    <property type="component" value="Unassembled WGS sequence"/>
</dbReference>
<keyword evidence="3" id="KW-1185">Reference proteome</keyword>
<evidence type="ECO:0000313" key="3">
    <source>
        <dbReference type="Proteomes" id="UP001595892"/>
    </source>
</evidence>
<accession>A0ABV9NN06</accession>
<dbReference type="RefSeq" id="WP_377004229.1">
    <property type="nucleotide sequence ID" value="NZ_JBHSGG010000023.1"/>
</dbReference>
<keyword evidence="1" id="KW-0732">Signal</keyword>
<feature type="signal peptide" evidence="1">
    <location>
        <begin position="1"/>
        <end position="24"/>
    </location>
</feature>
<name>A0ABV9NN06_9GAMM</name>
<sequence length="120" mass="12636">MSHRRLRVPLALAALVLIAGCAQNARPPAPETAVEAPATDAATTGATGVAVCDAYLDRYQACHAVIGAYPAGEIGERYRAMRDNLVRRAADPQTRAQAEDQCRMLSAAMDEALDGRPCGA</sequence>
<dbReference type="EMBL" id="JBHSGG010000023">
    <property type="protein sequence ID" value="MFC4728203.1"/>
    <property type="molecule type" value="Genomic_DNA"/>
</dbReference>
<evidence type="ECO:0008006" key="4">
    <source>
        <dbReference type="Google" id="ProtNLM"/>
    </source>
</evidence>
<evidence type="ECO:0000313" key="2">
    <source>
        <dbReference type="EMBL" id="MFC4728203.1"/>
    </source>
</evidence>
<dbReference type="PROSITE" id="PS51257">
    <property type="entry name" value="PROKAR_LIPOPROTEIN"/>
    <property type="match status" value="1"/>
</dbReference>
<comment type="caution">
    <text evidence="2">The sequence shown here is derived from an EMBL/GenBank/DDBJ whole genome shotgun (WGS) entry which is preliminary data.</text>
</comment>
<feature type="chain" id="PRO_5045259596" description="Lipoprotein" evidence="1">
    <location>
        <begin position="25"/>
        <end position="120"/>
    </location>
</feature>
<organism evidence="2 3">
    <name type="scientific">Coralloluteibacterium thermophilum</name>
    <dbReference type="NCBI Taxonomy" id="2707049"/>
    <lineage>
        <taxon>Bacteria</taxon>
        <taxon>Pseudomonadati</taxon>
        <taxon>Pseudomonadota</taxon>
        <taxon>Gammaproteobacteria</taxon>
        <taxon>Lysobacterales</taxon>
        <taxon>Lysobacteraceae</taxon>
        <taxon>Coralloluteibacterium</taxon>
    </lineage>
</organism>
<evidence type="ECO:0000256" key="1">
    <source>
        <dbReference type="SAM" id="SignalP"/>
    </source>
</evidence>
<gene>
    <name evidence="2" type="ORF">ACFO3Q_08485</name>
</gene>
<proteinExistence type="predicted"/>